<keyword evidence="6" id="KW-1185">Reference proteome</keyword>
<evidence type="ECO:0000256" key="2">
    <source>
        <dbReference type="ARBA" id="ARBA00022980"/>
    </source>
</evidence>
<feature type="compositionally biased region" description="Basic residues" evidence="5">
    <location>
        <begin position="8"/>
        <end position="19"/>
    </location>
</feature>
<feature type="compositionally biased region" description="Basic and acidic residues" evidence="5">
    <location>
        <begin position="20"/>
        <end position="31"/>
    </location>
</feature>
<dbReference type="Pfam" id="PF03297">
    <property type="entry name" value="Ribosomal_S25"/>
    <property type="match status" value="1"/>
</dbReference>
<evidence type="ECO:0000313" key="6">
    <source>
        <dbReference type="Proteomes" id="UP000515165"/>
    </source>
</evidence>
<reference evidence="7" key="1">
    <citation type="submission" date="2025-08" db="UniProtKB">
        <authorList>
            <consortium name="RefSeq"/>
        </authorList>
    </citation>
    <scope>IDENTIFICATION</scope>
    <source>
        <tissue evidence="7">Blood</tissue>
    </source>
</reference>
<dbReference type="AlphaFoldDB" id="A0A6P9FD72"/>
<evidence type="ECO:0000313" key="7">
    <source>
        <dbReference type="RefSeq" id="XP_035583306.1"/>
    </source>
</evidence>
<organism evidence="6 7">
    <name type="scientific">Zalophus californianus</name>
    <name type="common">California sealion</name>
    <dbReference type="NCBI Taxonomy" id="9704"/>
    <lineage>
        <taxon>Eukaryota</taxon>
        <taxon>Metazoa</taxon>
        <taxon>Chordata</taxon>
        <taxon>Craniata</taxon>
        <taxon>Vertebrata</taxon>
        <taxon>Euteleostomi</taxon>
        <taxon>Mammalia</taxon>
        <taxon>Eutheria</taxon>
        <taxon>Laurasiatheria</taxon>
        <taxon>Carnivora</taxon>
        <taxon>Caniformia</taxon>
        <taxon>Pinnipedia</taxon>
        <taxon>Otariidae</taxon>
        <taxon>Zalophus</taxon>
    </lineage>
</organism>
<dbReference type="Gene3D" id="3.30.63.20">
    <property type="match status" value="1"/>
</dbReference>
<dbReference type="Proteomes" id="UP000515165">
    <property type="component" value="Chromosome 4"/>
</dbReference>
<dbReference type="GeneID" id="113914426"/>
<proteinExistence type="inferred from homology"/>
<evidence type="ECO:0000256" key="4">
    <source>
        <dbReference type="RuleBase" id="RU366057"/>
    </source>
</evidence>
<gene>
    <name evidence="7" type="primary">LOC113914426</name>
</gene>
<evidence type="ECO:0000256" key="1">
    <source>
        <dbReference type="ARBA" id="ARBA00009106"/>
    </source>
</evidence>
<feature type="region of interest" description="Disordered" evidence="5">
    <location>
        <begin position="1"/>
        <end position="36"/>
    </location>
</feature>
<dbReference type="PANTHER" id="PTHR12850">
    <property type="entry name" value="40S RIBOSOMAL PROTEIN S25"/>
    <property type="match status" value="1"/>
</dbReference>
<name>A0A6P9FD72_ZALCA</name>
<evidence type="ECO:0000256" key="5">
    <source>
        <dbReference type="SAM" id="MobiDB-lite"/>
    </source>
</evidence>
<dbReference type="GO" id="GO:1990904">
    <property type="term" value="C:ribonucleoprotein complex"/>
    <property type="evidence" value="ECO:0007669"/>
    <property type="project" value="UniProtKB-KW"/>
</dbReference>
<evidence type="ECO:0000256" key="3">
    <source>
        <dbReference type="ARBA" id="ARBA00023274"/>
    </source>
</evidence>
<dbReference type="KEGG" id="zca:113914426"/>
<keyword evidence="2 4" id="KW-0689">Ribosomal protein</keyword>
<keyword evidence="3 4" id="KW-0687">Ribonucleoprotein</keyword>
<sequence>MYPNLNRTIRRKDARKSAKKDKDPVSKSEGKAKKKKWFKGKVQHMLNMLVLSEKATWDELCKDVPNYKGYNPSCCLRLKFVVPGQGSPSGAPYKGLTNWFQKRAQVIYTRSTKGGDVPAAGEDA</sequence>
<protein>
    <recommendedName>
        <fullName evidence="4">40S ribosomal protein S25</fullName>
    </recommendedName>
</protein>
<dbReference type="RefSeq" id="XP_035583306.1">
    <property type="nucleotide sequence ID" value="XM_035727413.1"/>
</dbReference>
<dbReference type="GO" id="GO:0005840">
    <property type="term" value="C:ribosome"/>
    <property type="evidence" value="ECO:0007669"/>
    <property type="project" value="UniProtKB-KW"/>
</dbReference>
<accession>A0A6P9FD72</accession>
<comment type="similarity">
    <text evidence="1 4">Belongs to the eukaryotic ribosomal protein eS25 family.</text>
</comment>
<dbReference type="OrthoDB" id="10263513at2759"/>
<dbReference type="InterPro" id="IPR004977">
    <property type="entry name" value="Ribosomal_eS25"/>
</dbReference>